<gene>
    <name evidence="3" type="ORF">NDI56_10750</name>
</gene>
<evidence type="ECO:0000256" key="1">
    <source>
        <dbReference type="ARBA" id="ARBA00022801"/>
    </source>
</evidence>
<keyword evidence="2" id="KW-0460">Magnesium</keyword>
<keyword evidence="1 3" id="KW-0378">Hydrolase</keyword>
<dbReference type="GO" id="GO:0016787">
    <property type="term" value="F:hydrolase activity"/>
    <property type="evidence" value="ECO:0007669"/>
    <property type="project" value="UniProtKB-KW"/>
</dbReference>
<reference evidence="3 4" key="1">
    <citation type="submission" date="2022-06" db="EMBL/GenBank/DDBJ databases">
        <title>Haloarcula sp. a new haloarchaeum isolate from saline soil.</title>
        <authorList>
            <person name="Strakova D."/>
            <person name="Galisteo C."/>
            <person name="Sanchez-Porro C."/>
            <person name="Ventosa A."/>
        </authorList>
    </citation>
    <scope>NUCLEOTIDE SEQUENCE [LARGE SCALE GENOMIC DNA]</scope>
    <source>
        <strain evidence="3 4">S1CR25-12</strain>
    </source>
</reference>
<proteinExistence type="predicted"/>
<evidence type="ECO:0000313" key="4">
    <source>
        <dbReference type="Proteomes" id="UP001259659"/>
    </source>
</evidence>
<dbReference type="Pfam" id="PF00702">
    <property type="entry name" value="Hydrolase"/>
    <property type="match status" value="1"/>
</dbReference>
<keyword evidence="4" id="KW-1185">Reference proteome</keyword>
<accession>A0ABU2FCB8</accession>
<dbReference type="SUPFAM" id="SSF56784">
    <property type="entry name" value="HAD-like"/>
    <property type="match status" value="1"/>
</dbReference>
<comment type="caution">
    <text evidence="3">The sequence shown here is derived from an EMBL/GenBank/DDBJ whole genome shotgun (WGS) entry which is preliminary data.</text>
</comment>
<sequence>MTEALCFALDGVLVHRTRSDAEILRDVFTSHAIEPTEARLATARASFRRAFDALEPEPYRQSMAAVVDAADSDTDPAELVATLREETYAATTVPGAARESLSGLAETSALAVIANGPREWQVGKLDRHGLTDSFDAVVASYDAGAHRPDTAPFDRLRERVSADEYVMVGDGDDVSGARAAGFVPIEYRTDGPDLWATIDALL</sequence>
<evidence type="ECO:0000313" key="3">
    <source>
        <dbReference type="EMBL" id="MDS0259871.1"/>
    </source>
</evidence>
<dbReference type="Gene3D" id="3.40.50.1000">
    <property type="entry name" value="HAD superfamily/HAD-like"/>
    <property type="match status" value="1"/>
</dbReference>
<dbReference type="InterPro" id="IPR023214">
    <property type="entry name" value="HAD_sf"/>
</dbReference>
<dbReference type="PANTHER" id="PTHR46470">
    <property type="entry name" value="N-ACYLNEURAMINATE-9-PHOSPHATASE"/>
    <property type="match status" value="1"/>
</dbReference>
<dbReference type="Gene3D" id="1.20.120.710">
    <property type="entry name" value="Haloacid dehalogenase hydrolase-like domain"/>
    <property type="match status" value="1"/>
</dbReference>
<dbReference type="RefSeq" id="WP_310919523.1">
    <property type="nucleotide sequence ID" value="NZ_JAMQON010000002.1"/>
</dbReference>
<dbReference type="InterPro" id="IPR036412">
    <property type="entry name" value="HAD-like_sf"/>
</dbReference>
<dbReference type="EMBL" id="JAMQON010000002">
    <property type="protein sequence ID" value="MDS0259871.1"/>
    <property type="molecule type" value="Genomic_DNA"/>
</dbReference>
<dbReference type="InterPro" id="IPR051400">
    <property type="entry name" value="HAD-like_hydrolase"/>
</dbReference>
<organism evidence="3 4">
    <name type="scientific">Haloarcula saliterrae</name>
    <dbReference type="NCBI Taxonomy" id="2950534"/>
    <lineage>
        <taxon>Archaea</taxon>
        <taxon>Methanobacteriati</taxon>
        <taxon>Methanobacteriota</taxon>
        <taxon>Stenosarchaea group</taxon>
        <taxon>Halobacteria</taxon>
        <taxon>Halobacteriales</taxon>
        <taxon>Haloarculaceae</taxon>
        <taxon>Haloarcula</taxon>
    </lineage>
</organism>
<evidence type="ECO:0000256" key="2">
    <source>
        <dbReference type="ARBA" id="ARBA00022842"/>
    </source>
</evidence>
<name>A0ABU2FCB8_9EURY</name>
<dbReference type="Proteomes" id="UP001259659">
    <property type="component" value="Unassembled WGS sequence"/>
</dbReference>
<protein>
    <submittedName>
        <fullName evidence="3">HAD family hydrolase</fullName>
    </submittedName>
</protein>